<protein>
    <submittedName>
        <fullName evidence="3">Alpha-tocopherol transfer protein-like</fullName>
    </submittedName>
</protein>
<dbReference type="CDD" id="cd00170">
    <property type="entry name" value="SEC14"/>
    <property type="match status" value="1"/>
</dbReference>
<reference evidence="3 4" key="1">
    <citation type="journal article" date="2019" name="Sci. Rep.">
        <title>Orb-weaving spider Araneus ventricosus genome elucidates the spidroin gene catalogue.</title>
        <authorList>
            <person name="Kono N."/>
            <person name="Nakamura H."/>
            <person name="Ohtoshi R."/>
            <person name="Moran D.A.P."/>
            <person name="Shinohara A."/>
            <person name="Yoshida Y."/>
            <person name="Fujiwara M."/>
            <person name="Mori M."/>
            <person name="Tomita M."/>
            <person name="Arakawa K."/>
        </authorList>
    </citation>
    <scope>NUCLEOTIDE SEQUENCE [LARGE SCALE GENOMIC DNA]</scope>
</reference>
<dbReference type="PRINTS" id="PR00180">
    <property type="entry name" value="CRETINALDHBP"/>
</dbReference>
<dbReference type="PANTHER" id="PTHR10174:SF226">
    <property type="entry name" value="CLAVESIN-1-LIKE PROTEIN"/>
    <property type="match status" value="1"/>
</dbReference>
<evidence type="ECO:0000256" key="1">
    <source>
        <dbReference type="SAM" id="MobiDB-lite"/>
    </source>
</evidence>
<gene>
    <name evidence="3" type="primary">TTPAL_15</name>
    <name evidence="3" type="ORF">AVEN_149785_1</name>
</gene>
<evidence type="ECO:0000259" key="2">
    <source>
        <dbReference type="PROSITE" id="PS50191"/>
    </source>
</evidence>
<dbReference type="InterPro" id="IPR001251">
    <property type="entry name" value="CRAL-TRIO_dom"/>
</dbReference>
<sequence length="322" mass="36829">MDSVRERCLRFEDTTLDKASLQAIQGEIGESPESKDRCLKELRKQLNEVKDLDPCLDEEFLLAFLRVAKYDVAKAFQRIINYYTQHDKLLEAFEGISMSVSTARGPQHIWASPYRLENNSILVVGRGPTFDFNSITLVERFYLEVVVTNSFINNPLTQLYGITAVFDYAGFRYSSIFHYTPGIVRLLVNTLQNSLPLPVKACHIVNLPPFLTSVANIAFSFLSKKIRSRITFHPSNDGWKSLHAVMNPELLPEEFGGNIEQSKMIDLSEKIDELELQLMERFKFGYIKSQQRREIFRLNPPINAHKPDDEDDVNVSSADNDG</sequence>
<dbReference type="OrthoDB" id="6425944at2759"/>
<dbReference type="PROSITE" id="PS50191">
    <property type="entry name" value="CRAL_TRIO"/>
    <property type="match status" value="1"/>
</dbReference>
<dbReference type="Gene3D" id="3.40.525.10">
    <property type="entry name" value="CRAL-TRIO lipid binding domain"/>
    <property type="match status" value="1"/>
</dbReference>
<dbReference type="SMART" id="SM00516">
    <property type="entry name" value="SEC14"/>
    <property type="match status" value="1"/>
</dbReference>
<dbReference type="GO" id="GO:1902936">
    <property type="term" value="F:phosphatidylinositol bisphosphate binding"/>
    <property type="evidence" value="ECO:0007669"/>
    <property type="project" value="TreeGrafter"/>
</dbReference>
<dbReference type="SMART" id="SM01100">
    <property type="entry name" value="CRAL_TRIO_N"/>
    <property type="match status" value="1"/>
</dbReference>
<comment type="caution">
    <text evidence="3">The sequence shown here is derived from an EMBL/GenBank/DDBJ whole genome shotgun (WGS) entry which is preliminary data.</text>
</comment>
<evidence type="ECO:0000313" key="4">
    <source>
        <dbReference type="Proteomes" id="UP000499080"/>
    </source>
</evidence>
<accession>A0A4Y2SHX5</accession>
<dbReference type="Gene3D" id="1.10.8.20">
    <property type="entry name" value="N-terminal domain of phosphatidylinositol transfer protein sec14p"/>
    <property type="match status" value="1"/>
</dbReference>
<keyword evidence="4" id="KW-1185">Reference proteome</keyword>
<proteinExistence type="predicted"/>
<dbReference type="InterPro" id="IPR036273">
    <property type="entry name" value="CRAL/TRIO_N_dom_sf"/>
</dbReference>
<dbReference type="Gene3D" id="1.20.5.1200">
    <property type="entry name" value="Alpha-tocopherol transfer"/>
    <property type="match status" value="1"/>
</dbReference>
<organism evidence="3 4">
    <name type="scientific">Araneus ventricosus</name>
    <name type="common">Orbweaver spider</name>
    <name type="synonym">Epeira ventricosa</name>
    <dbReference type="NCBI Taxonomy" id="182803"/>
    <lineage>
        <taxon>Eukaryota</taxon>
        <taxon>Metazoa</taxon>
        <taxon>Ecdysozoa</taxon>
        <taxon>Arthropoda</taxon>
        <taxon>Chelicerata</taxon>
        <taxon>Arachnida</taxon>
        <taxon>Araneae</taxon>
        <taxon>Araneomorphae</taxon>
        <taxon>Entelegynae</taxon>
        <taxon>Araneoidea</taxon>
        <taxon>Araneidae</taxon>
        <taxon>Araneus</taxon>
    </lineage>
</organism>
<feature type="domain" description="CRAL-TRIO" evidence="2">
    <location>
        <begin position="135"/>
        <end position="263"/>
    </location>
</feature>
<dbReference type="AlphaFoldDB" id="A0A4Y2SHX5"/>
<name>A0A4Y2SHX5_ARAVE</name>
<dbReference type="EMBL" id="BGPR01021499">
    <property type="protein sequence ID" value="GBN86859.1"/>
    <property type="molecule type" value="Genomic_DNA"/>
</dbReference>
<dbReference type="SUPFAM" id="SSF52087">
    <property type="entry name" value="CRAL/TRIO domain"/>
    <property type="match status" value="1"/>
</dbReference>
<dbReference type="InterPro" id="IPR036865">
    <property type="entry name" value="CRAL-TRIO_dom_sf"/>
</dbReference>
<dbReference type="SUPFAM" id="SSF46938">
    <property type="entry name" value="CRAL/TRIO N-terminal domain"/>
    <property type="match status" value="1"/>
</dbReference>
<evidence type="ECO:0000313" key="3">
    <source>
        <dbReference type="EMBL" id="GBN86859.1"/>
    </source>
</evidence>
<dbReference type="Pfam" id="PF00650">
    <property type="entry name" value="CRAL_TRIO"/>
    <property type="match status" value="1"/>
</dbReference>
<dbReference type="Proteomes" id="UP000499080">
    <property type="component" value="Unassembled WGS sequence"/>
</dbReference>
<dbReference type="PANTHER" id="PTHR10174">
    <property type="entry name" value="ALPHA-TOCOPHEROL TRANSFER PROTEIN-RELATED"/>
    <property type="match status" value="1"/>
</dbReference>
<feature type="region of interest" description="Disordered" evidence="1">
    <location>
        <begin position="300"/>
        <end position="322"/>
    </location>
</feature>
<dbReference type="GO" id="GO:0016020">
    <property type="term" value="C:membrane"/>
    <property type="evidence" value="ECO:0007669"/>
    <property type="project" value="TreeGrafter"/>
</dbReference>
<dbReference type="InterPro" id="IPR011074">
    <property type="entry name" value="CRAL/TRIO_N_dom"/>
</dbReference>